<dbReference type="RefSeq" id="XP_020894456.2">
    <property type="nucleotide sequence ID" value="XM_021038797.2"/>
</dbReference>
<dbReference type="GO" id="GO:0017056">
    <property type="term" value="F:structural constituent of nuclear pore"/>
    <property type="evidence" value="ECO:0007669"/>
    <property type="project" value="InterPro"/>
</dbReference>
<dbReference type="GO" id="GO:0006606">
    <property type="term" value="P:protein import into nucleus"/>
    <property type="evidence" value="ECO:0007669"/>
    <property type="project" value="TreeGrafter"/>
</dbReference>
<evidence type="ECO:0000313" key="3">
    <source>
        <dbReference type="Proteomes" id="UP000887567"/>
    </source>
</evidence>
<dbReference type="Proteomes" id="UP000887567">
    <property type="component" value="Unplaced"/>
</dbReference>
<dbReference type="Pfam" id="PF10487">
    <property type="entry name" value="Nup188_N"/>
    <property type="match status" value="1"/>
</dbReference>
<reference evidence="2" key="1">
    <citation type="submission" date="2022-11" db="UniProtKB">
        <authorList>
            <consortium name="EnsemblMetazoa"/>
        </authorList>
    </citation>
    <scope>IDENTIFICATION</scope>
</reference>
<proteinExistence type="predicted"/>
<dbReference type="GO" id="GO:0044611">
    <property type="term" value="C:nuclear pore inner ring"/>
    <property type="evidence" value="ECO:0007669"/>
    <property type="project" value="TreeGrafter"/>
</dbReference>
<evidence type="ECO:0000313" key="2">
    <source>
        <dbReference type="EnsemblMetazoa" id="XP_020894456.2"/>
    </source>
</evidence>
<accession>A0A913WUT7</accession>
<dbReference type="GO" id="GO:0006405">
    <property type="term" value="P:RNA export from nucleus"/>
    <property type="evidence" value="ECO:0007669"/>
    <property type="project" value="TreeGrafter"/>
</dbReference>
<organism evidence="2 3">
    <name type="scientific">Exaiptasia diaphana</name>
    <name type="common">Tropical sea anemone</name>
    <name type="synonym">Aiptasia pulchella</name>
    <dbReference type="NCBI Taxonomy" id="2652724"/>
    <lineage>
        <taxon>Eukaryota</taxon>
        <taxon>Metazoa</taxon>
        <taxon>Cnidaria</taxon>
        <taxon>Anthozoa</taxon>
        <taxon>Hexacorallia</taxon>
        <taxon>Actiniaria</taxon>
        <taxon>Aiptasiidae</taxon>
        <taxon>Exaiptasia</taxon>
    </lineage>
</organism>
<dbReference type="OrthoDB" id="102511at2759"/>
<dbReference type="KEGG" id="epa:110233502"/>
<protein>
    <recommendedName>
        <fullName evidence="1">Nucleoporin Nup188 N-terminal domain-containing protein</fullName>
    </recommendedName>
</protein>
<sequence length="109" mass="12399">MDIPSSNRGIWHIISGRSSLQEPNQIADILQQNKQRLLDGVLWYKKPSASASQKLTKAENIKPKRKELVKKLSKILDLDEWQSLGILSNYLANEFRGSMQQLLVSLVLV</sequence>
<feature type="domain" description="Nucleoporin Nup188 N-terminal" evidence="1">
    <location>
        <begin position="25"/>
        <end position="93"/>
    </location>
</feature>
<dbReference type="PANTHER" id="PTHR31431:SF1">
    <property type="entry name" value="NUCLEOPORIN NUP188"/>
    <property type="match status" value="1"/>
</dbReference>
<dbReference type="PANTHER" id="PTHR31431">
    <property type="entry name" value="NUCLEOPORIN NUP188 HOMOLOG"/>
    <property type="match status" value="1"/>
</dbReference>
<dbReference type="EnsemblMetazoa" id="XM_021038797.2">
    <property type="protein sequence ID" value="XP_020894456.2"/>
    <property type="gene ID" value="LOC110233502"/>
</dbReference>
<dbReference type="InterPro" id="IPR018864">
    <property type="entry name" value="Nucleoporin_Nup188_N"/>
</dbReference>
<name>A0A913WUT7_EXADI</name>
<keyword evidence="3" id="KW-1185">Reference proteome</keyword>
<dbReference type="InterPro" id="IPR044840">
    <property type="entry name" value="Nup188"/>
</dbReference>
<dbReference type="OMA" id="CEKLWTI"/>
<dbReference type="AlphaFoldDB" id="A0A913WUT7"/>
<dbReference type="GeneID" id="110233502"/>
<evidence type="ECO:0000259" key="1">
    <source>
        <dbReference type="Pfam" id="PF10487"/>
    </source>
</evidence>